<reference evidence="2 3" key="1">
    <citation type="submission" date="2020-02" db="EMBL/GenBank/DDBJ databases">
        <authorList>
            <person name="Ferguson B K."/>
        </authorList>
    </citation>
    <scope>NUCLEOTIDE SEQUENCE [LARGE SCALE GENOMIC DNA]</scope>
</reference>
<feature type="non-terminal residue" evidence="2">
    <location>
        <position position="228"/>
    </location>
</feature>
<dbReference type="Proteomes" id="UP000479000">
    <property type="component" value="Unassembled WGS sequence"/>
</dbReference>
<evidence type="ECO:0000313" key="2">
    <source>
        <dbReference type="EMBL" id="CAA9994690.1"/>
    </source>
</evidence>
<dbReference type="EMBL" id="CADCXU010002355">
    <property type="protein sequence ID" value="CAA9994690.1"/>
    <property type="molecule type" value="Genomic_DNA"/>
</dbReference>
<proteinExistence type="predicted"/>
<evidence type="ECO:0000313" key="3">
    <source>
        <dbReference type="Proteomes" id="UP000479000"/>
    </source>
</evidence>
<protein>
    <submittedName>
        <fullName evidence="2">Uncharacterized protein</fullName>
    </submittedName>
</protein>
<sequence>MSILTTGYPWAKGNIIRPYTLYEETLDRRRRSDVGPTSASRRWPDVGVPTLARRWPDVGVPTSAFRRWPDVGVPTLARRRRSDVGPTLPRRRRSDVGPTSAFRRWPDVGVPTLARRRRSDVGPTSAFRRCPDVGVPTLPRRRRFDVGPSIFLILEPRGGYSDYANEPIRNETVPTSYKEISNSPVELFRIGRGRWNFKMSQTIPSSHVLFQLRYRPQKLNSPSRESIP</sequence>
<organism evidence="2 3">
    <name type="scientific">Nesidiocoris tenuis</name>
    <dbReference type="NCBI Taxonomy" id="355587"/>
    <lineage>
        <taxon>Eukaryota</taxon>
        <taxon>Metazoa</taxon>
        <taxon>Ecdysozoa</taxon>
        <taxon>Arthropoda</taxon>
        <taxon>Hexapoda</taxon>
        <taxon>Insecta</taxon>
        <taxon>Pterygota</taxon>
        <taxon>Neoptera</taxon>
        <taxon>Paraneoptera</taxon>
        <taxon>Hemiptera</taxon>
        <taxon>Heteroptera</taxon>
        <taxon>Panheteroptera</taxon>
        <taxon>Cimicomorpha</taxon>
        <taxon>Miridae</taxon>
        <taxon>Dicyphina</taxon>
        <taxon>Nesidiocoris</taxon>
    </lineage>
</organism>
<keyword evidence="3" id="KW-1185">Reference proteome</keyword>
<gene>
    <name evidence="2" type="ORF">NTEN_LOCUS1506</name>
</gene>
<feature type="region of interest" description="Disordered" evidence="1">
    <location>
        <begin position="79"/>
        <end position="100"/>
    </location>
</feature>
<accession>A0A6H5FYM3</accession>
<name>A0A6H5FYM3_9HEMI</name>
<dbReference type="AlphaFoldDB" id="A0A6H5FYM3"/>
<evidence type="ECO:0000256" key="1">
    <source>
        <dbReference type="SAM" id="MobiDB-lite"/>
    </source>
</evidence>